<protein>
    <submittedName>
        <fullName evidence="1">Uncharacterized protein</fullName>
    </submittedName>
</protein>
<dbReference type="AlphaFoldDB" id="A0A8D9FZM7"/>
<dbReference type="Proteomes" id="UP000694005">
    <property type="component" value="Chromosome A09"/>
</dbReference>
<accession>A0A8D9FZM7</accession>
<reference evidence="1 2" key="1">
    <citation type="submission" date="2021-07" db="EMBL/GenBank/DDBJ databases">
        <authorList>
            <consortium name="Genoscope - CEA"/>
            <person name="William W."/>
        </authorList>
    </citation>
    <scope>NUCLEOTIDE SEQUENCE [LARGE SCALE GENOMIC DNA]</scope>
</reference>
<gene>
    <name evidence="1" type="ORF">BRAPAZ1V2_A09P30580.2</name>
</gene>
<organism evidence="1 2">
    <name type="scientific">Brassica campestris</name>
    <name type="common">Field mustard</name>
    <dbReference type="NCBI Taxonomy" id="3711"/>
    <lineage>
        <taxon>Eukaryota</taxon>
        <taxon>Viridiplantae</taxon>
        <taxon>Streptophyta</taxon>
        <taxon>Embryophyta</taxon>
        <taxon>Tracheophyta</taxon>
        <taxon>Spermatophyta</taxon>
        <taxon>Magnoliopsida</taxon>
        <taxon>eudicotyledons</taxon>
        <taxon>Gunneridae</taxon>
        <taxon>Pentapetalae</taxon>
        <taxon>rosids</taxon>
        <taxon>malvids</taxon>
        <taxon>Brassicales</taxon>
        <taxon>Brassicaceae</taxon>
        <taxon>Brassiceae</taxon>
        <taxon>Brassica</taxon>
    </lineage>
</organism>
<sequence length="135" mass="14810">MVDLNFLIWDSELGLFLKFAPPRAATSVVAVSSSPYTLASRLCVSLLLHSRWTTEVPSKACIGFSSLRVSDGTHSSSIERSTNSTRFLIKASVPQGWYLSLNASILSFNEQVWGGGERVTLRSRTGNLSCVVKRK</sequence>
<dbReference type="Gramene" id="A09p30580.2_BraZ1">
    <property type="protein sequence ID" value="A09p30580.2_BraZ1.CDS"/>
    <property type="gene ID" value="A09g30580.2_BraZ1"/>
</dbReference>
<name>A0A8D9FZM7_BRACM</name>
<proteinExistence type="predicted"/>
<dbReference type="EMBL" id="LS974625">
    <property type="protein sequence ID" value="CAG7862591.1"/>
    <property type="molecule type" value="Genomic_DNA"/>
</dbReference>
<evidence type="ECO:0000313" key="1">
    <source>
        <dbReference type="EMBL" id="CAG7862591.1"/>
    </source>
</evidence>
<evidence type="ECO:0000313" key="2">
    <source>
        <dbReference type="Proteomes" id="UP000694005"/>
    </source>
</evidence>